<proteinExistence type="predicted"/>
<organism evidence="1 2">
    <name type="scientific">Danio rerio</name>
    <name type="common">Zebrafish</name>
    <name type="synonym">Brachydanio rerio</name>
    <dbReference type="NCBI Taxonomy" id="7955"/>
    <lineage>
        <taxon>Eukaryota</taxon>
        <taxon>Metazoa</taxon>
        <taxon>Chordata</taxon>
        <taxon>Craniata</taxon>
        <taxon>Vertebrata</taxon>
        <taxon>Euteleostomi</taxon>
        <taxon>Actinopterygii</taxon>
        <taxon>Neopterygii</taxon>
        <taxon>Teleostei</taxon>
        <taxon>Ostariophysi</taxon>
        <taxon>Cypriniformes</taxon>
        <taxon>Danionidae</taxon>
        <taxon>Danioninae</taxon>
        <taxon>Danio</taxon>
    </lineage>
</organism>
<gene>
    <name evidence="2" type="primary">si:ch211-209f23.6</name>
</gene>
<sequence>MLTILIKNDSSFDKLTIVYPINKSQLFKWPMIHWKTQPLNFKWFSAEISVFVQTGDSVQLDLQTQPLPEFDYLSWINDKSENIVRYLHESKMIRYHLSYQNRIEFNETSFSLTLKNMQKADSGLYTARISGDLMKDIAVYRVSVIDAVDSPVLTVNSTSSDSCTVNFTCRAQHLIIDSSYQNNQCSPEEVTSQENYTLILSCSEELIICNYSNPVSWKKEEMEIKPLCSGNEQSLFSSAFPLFHMMLLTVISVAVIEFWGLIF</sequence>
<reference evidence="2" key="1">
    <citation type="submission" date="2025-08" db="UniProtKB">
        <authorList>
            <consortium name="RefSeq"/>
        </authorList>
    </citation>
    <scope>IDENTIFICATION</scope>
    <source>
        <strain evidence="2">Tuebingen</strain>
        <tissue evidence="2">Fibroblasts and whole tissue</tissue>
    </source>
</reference>
<evidence type="ECO:0000313" key="1">
    <source>
        <dbReference type="Proteomes" id="UP000000437"/>
    </source>
</evidence>
<evidence type="ECO:0000313" key="2">
    <source>
        <dbReference type="RefSeq" id="XP_073787012.1"/>
    </source>
</evidence>
<accession>A0AC58HYG0</accession>
<dbReference type="RefSeq" id="XP_073787012.1">
    <property type="nucleotide sequence ID" value="XM_073930911.1"/>
</dbReference>
<protein>
    <submittedName>
        <fullName evidence="2">CD48 antigen-like isoform X1</fullName>
    </submittedName>
</protein>
<keyword evidence="1" id="KW-1185">Reference proteome</keyword>
<name>A0AC58HYG0_DANRE</name>
<dbReference type="Proteomes" id="UP000000437">
    <property type="component" value="Chromosome 2"/>
</dbReference>